<dbReference type="GO" id="GO:0005524">
    <property type="term" value="F:ATP binding"/>
    <property type="evidence" value="ECO:0007669"/>
    <property type="project" value="UniProtKB-KW"/>
</dbReference>
<evidence type="ECO:0000313" key="5">
    <source>
        <dbReference type="Proteomes" id="UP000094112"/>
    </source>
</evidence>
<reference evidence="4 5" key="1">
    <citation type="journal article" date="2016" name="Proc. Natl. Acad. Sci. U.S.A.">
        <title>Comparative genomics of biotechnologically important yeasts.</title>
        <authorList>
            <person name="Riley R."/>
            <person name="Haridas S."/>
            <person name="Wolfe K.H."/>
            <person name="Lopes M.R."/>
            <person name="Hittinger C.T."/>
            <person name="Goeker M."/>
            <person name="Salamov A.A."/>
            <person name="Wisecaver J.H."/>
            <person name="Long T.M."/>
            <person name="Calvey C.H."/>
            <person name="Aerts A.L."/>
            <person name="Barry K.W."/>
            <person name="Choi C."/>
            <person name="Clum A."/>
            <person name="Coughlan A.Y."/>
            <person name="Deshpande S."/>
            <person name="Douglass A.P."/>
            <person name="Hanson S.J."/>
            <person name="Klenk H.-P."/>
            <person name="LaButti K.M."/>
            <person name="Lapidus A."/>
            <person name="Lindquist E.A."/>
            <person name="Lipzen A.M."/>
            <person name="Meier-Kolthoff J.P."/>
            <person name="Ohm R.A."/>
            <person name="Otillar R.P."/>
            <person name="Pangilinan J.L."/>
            <person name="Peng Y."/>
            <person name="Rokas A."/>
            <person name="Rosa C.A."/>
            <person name="Scheuner C."/>
            <person name="Sibirny A.A."/>
            <person name="Slot J.C."/>
            <person name="Stielow J.B."/>
            <person name="Sun H."/>
            <person name="Kurtzman C.P."/>
            <person name="Blackwell M."/>
            <person name="Grigoriev I.V."/>
            <person name="Jeffries T.W."/>
        </authorList>
    </citation>
    <scope>NUCLEOTIDE SEQUENCE [LARGE SCALE GENOMIC DNA]</scope>
    <source>
        <strain evidence="5">ATCC 58044 / CBS 1984 / NCYC 433 / NRRL Y-366-8</strain>
    </source>
</reference>
<dbReference type="OrthoDB" id="1700726at2759"/>
<dbReference type="RefSeq" id="XP_019036540.1">
    <property type="nucleotide sequence ID" value="XM_019182453.1"/>
</dbReference>
<dbReference type="SUPFAM" id="SSF56801">
    <property type="entry name" value="Acetyl-CoA synthetase-like"/>
    <property type="match status" value="1"/>
</dbReference>
<dbReference type="AlphaFoldDB" id="A0A1E3NW40"/>
<accession>A0A1E3NW40</accession>
<dbReference type="InterPro" id="IPR000873">
    <property type="entry name" value="AMP-dep_synth/lig_dom"/>
</dbReference>
<dbReference type="Proteomes" id="UP000094112">
    <property type="component" value="Unassembled WGS sequence"/>
</dbReference>
<dbReference type="EMBL" id="KV454214">
    <property type="protein sequence ID" value="ODQ57333.1"/>
    <property type="molecule type" value="Genomic_DNA"/>
</dbReference>
<dbReference type="PANTHER" id="PTHR43272">
    <property type="entry name" value="LONG-CHAIN-FATTY-ACID--COA LIGASE"/>
    <property type="match status" value="1"/>
</dbReference>
<organism evidence="4 5">
    <name type="scientific">Wickerhamomyces anomalus (strain ATCC 58044 / CBS 1984 / NCYC 433 / NRRL Y-366-8)</name>
    <name type="common">Yeast</name>
    <name type="synonym">Hansenula anomala</name>
    <dbReference type="NCBI Taxonomy" id="683960"/>
    <lineage>
        <taxon>Eukaryota</taxon>
        <taxon>Fungi</taxon>
        <taxon>Dikarya</taxon>
        <taxon>Ascomycota</taxon>
        <taxon>Saccharomycotina</taxon>
        <taxon>Saccharomycetes</taxon>
        <taxon>Phaffomycetales</taxon>
        <taxon>Wickerhamomycetaceae</taxon>
        <taxon>Wickerhamomyces</taxon>
    </lineage>
</organism>
<gene>
    <name evidence="4" type="ORF">WICANDRAFT_36592</name>
</gene>
<keyword evidence="1" id="KW-0547">Nucleotide-binding</keyword>
<name>A0A1E3NW40_WICAA</name>
<evidence type="ECO:0000313" key="4">
    <source>
        <dbReference type="EMBL" id="ODQ57333.1"/>
    </source>
</evidence>
<dbReference type="InterPro" id="IPR042099">
    <property type="entry name" value="ANL_N_sf"/>
</dbReference>
<dbReference type="PANTHER" id="PTHR43272:SF33">
    <property type="entry name" value="AMP-BINDING DOMAIN-CONTAINING PROTEIN-RELATED"/>
    <property type="match status" value="1"/>
</dbReference>
<proteinExistence type="predicted"/>
<dbReference type="STRING" id="683960.A0A1E3NW40"/>
<dbReference type="PROSITE" id="PS00455">
    <property type="entry name" value="AMP_BINDING"/>
    <property type="match status" value="1"/>
</dbReference>
<evidence type="ECO:0000259" key="3">
    <source>
        <dbReference type="Pfam" id="PF00501"/>
    </source>
</evidence>
<dbReference type="GeneID" id="30199699"/>
<sequence length="689" mass="77897">MSSKIQALDSLNEKYPAPQRFQAEPIKGSSQDGFTPVYRNSAIGQNGSLIDSIHPDLDDLDKLFQNAVKTFPNENCLGYRKFNNIIKNKYDNHYTYETYKEVDLRKNNIASGIIYFVTRHPNYNKVLNDKGKPDFVVSILSPNRKKWVLLDIASRAFSLPTTALYPTLGEESSKYILELTKSPIIFTVKSKVEEILQLKQKGLPNLNIVVSLDDFNYDDHSLFDEAKKLNLTLVDFRAIEKTGERNLLSTSFNPPSPDTIYSICFTSGTTGLPKGVVLTHRNAVAGVFKVNKADNGEQLRAISALPFAHIYERQMMNFELSSGYALAMPTLTKDPSFLFDDIKACKPHWIANVPRVYNKLEAAIKVFVQEHFKVDALGENPNAPIIDKMILRNTVREAFGFQNLKYFVTGSAPLGTDTINFLKDILCCGGMTAYGSTESFAGVCFGDPFETNTTNSSGPPGVAVEFKLRNVQQMGYSANDKPLARGELLLRGPQIFKEYYKNPKATKEAFDQEGWFYTGDIAAMDSTGRVYIIDRLKNFFKLSQGEYVTPEKIENIYLANSPLITQVFVHGDSLKNYLVGVAGIKSESIIELLKQHHNIDVTEPELKEFLKDPKFKRTIVQELNRHVKDCDLQGFEKIHNLHFDFEPLKVEDEVLTPTLKLKRNNARKKFEDILKKLYDEGSLVKNSKL</sequence>
<feature type="domain" description="AMP-dependent synthetase/ligase" evidence="3">
    <location>
        <begin position="132"/>
        <end position="500"/>
    </location>
</feature>
<dbReference type="GO" id="GO:0005783">
    <property type="term" value="C:endoplasmic reticulum"/>
    <property type="evidence" value="ECO:0007669"/>
    <property type="project" value="TreeGrafter"/>
</dbReference>
<dbReference type="InterPro" id="IPR020845">
    <property type="entry name" value="AMP-binding_CS"/>
</dbReference>
<dbReference type="Gene3D" id="3.40.50.12780">
    <property type="entry name" value="N-terminal domain of ligase-like"/>
    <property type="match status" value="1"/>
</dbReference>
<evidence type="ECO:0000256" key="1">
    <source>
        <dbReference type="ARBA" id="ARBA00022741"/>
    </source>
</evidence>
<dbReference type="GO" id="GO:0016020">
    <property type="term" value="C:membrane"/>
    <property type="evidence" value="ECO:0007669"/>
    <property type="project" value="TreeGrafter"/>
</dbReference>
<keyword evidence="2" id="KW-0067">ATP-binding</keyword>
<dbReference type="Pfam" id="PF00501">
    <property type="entry name" value="AMP-binding"/>
    <property type="match status" value="1"/>
</dbReference>
<keyword evidence="5" id="KW-1185">Reference proteome</keyword>
<protein>
    <recommendedName>
        <fullName evidence="3">AMP-dependent synthetase/ligase domain-containing protein</fullName>
    </recommendedName>
</protein>
<dbReference type="GO" id="GO:0004467">
    <property type="term" value="F:long-chain fatty acid-CoA ligase activity"/>
    <property type="evidence" value="ECO:0007669"/>
    <property type="project" value="TreeGrafter"/>
</dbReference>
<evidence type="ECO:0000256" key="2">
    <source>
        <dbReference type="ARBA" id="ARBA00022840"/>
    </source>
</evidence>